<sequence length="239" mass="28492">MYFIRGILGLEDKSTSAFCWLLAIAFVYFYYEHQHHLLFTSLPRGLRFHIQPQNNFLRRLHSLSVFRHTISSRQRLTHNEHSSAVLRENQRNAEAEIEPINRQLEAQNVLNENEENFLVEADHRRVLHDNRHNVALENGADSQRAQIENRQNVERECHNTQTRLENHRNCTQERHHYFLRQRRSLPVLYTEQGQSQTQPFLPDVERLRLVNGHSGAHVLETDRLPQVQDMLNREEEIRL</sequence>
<accession>A0AAV4JLP7</accession>
<dbReference type="AlphaFoldDB" id="A0AAV4JLP7"/>
<keyword evidence="2" id="KW-1185">Reference proteome</keyword>
<reference evidence="1 2" key="1">
    <citation type="journal article" date="2021" name="Elife">
        <title>Chloroplast acquisition without the gene transfer in kleptoplastic sea slugs, Plakobranchus ocellatus.</title>
        <authorList>
            <person name="Maeda T."/>
            <person name="Takahashi S."/>
            <person name="Yoshida T."/>
            <person name="Shimamura S."/>
            <person name="Takaki Y."/>
            <person name="Nagai Y."/>
            <person name="Toyoda A."/>
            <person name="Suzuki Y."/>
            <person name="Arimoto A."/>
            <person name="Ishii H."/>
            <person name="Satoh N."/>
            <person name="Nishiyama T."/>
            <person name="Hasebe M."/>
            <person name="Maruyama T."/>
            <person name="Minagawa J."/>
            <person name="Obokata J."/>
            <person name="Shigenobu S."/>
        </authorList>
    </citation>
    <scope>NUCLEOTIDE SEQUENCE [LARGE SCALE GENOMIC DNA]</scope>
</reference>
<protein>
    <submittedName>
        <fullName evidence="1">Uncharacterized protein</fullName>
    </submittedName>
</protein>
<comment type="caution">
    <text evidence="1">The sequence shown here is derived from an EMBL/GenBank/DDBJ whole genome shotgun (WGS) entry which is preliminary data.</text>
</comment>
<dbReference type="EMBL" id="BMAT01003302">
    <property type="protein sequence ID" value="GFS23200.1"/>
    <property type="molecule type" value="Genomic_DNA"/>
</dbReference>
<organism evidence="1 2">
    <name type="scientific">Elysia marginata</name>
    <dbReference type="NCBI Taxonomy" id="1093978"/>
    <lineage>
        <taxon>Eukaryota</taxon>
        <taxon>Metazoa</taxon>
        <taxon>Spiralia</taxon>
        <taxon>Lophotrochozoa</taxon>
        <taxon>Mollusca</taxon>
        <taxon>Gastropoda</taxon>
        <taxon>Heterobranchia</taxon>
        <taxon>Euthyneura</taxon>
        <taxon>Panpulmonata</taxon>
        <taxon>Sacoglossa</taxon>
        <taxon>Placobranchoidea</taxon>
        <taxon>Plakobranchidae</taxon>
        <taxon>Elysia</taxon>
    </lineage>
</organism>
<proteinExistence type="predicted"/>
<name>A0AAV4JLP7_9GAST</name>
<evidence type="ECO:0000313" key="1">
    <source>
        <dbReference type="EMBL" id="GFS23200.1"/>
    </source>
</evidence>
<evidence type="ECO:0000313" key="2">
    <source>
        <dbReference type="Proteomes" id="UP000762676"/>
    </source>
</evidence>
<dbReference type="Proteomes" id="UP000762676">
    <property type="component" value="Unassembled WGS sequence"/>
</dbReference>
<gene>
    <name evidence="1" type="ORF">ElyMa_001634100</name>
</gene>